<accession>A0A849KDH0</accession>
<evidence type="ECO:0000313" key="10">
    <source>
        <dbReference type="Proteomes" id="UP000552954"/>
    </source>
</evidence>
<dbReference type="SUPFAM" id="SSF52540">
    <property type="entry name" value="P-loop containing nucleoside triphosphate hydrolases"/>
    <property type="match status" value="1"/>
</dbReference>
<keyword evidence="10" id="KW-1185">Reference proteome</keyword>
<sequence length="151" mass="16668">MAAQLAERLGLPLLEGDDLHPDSDIEKVRRGAALDAHDREDWTGRVAEALRAQPAGAVLVWPALRRSERDALRAAVPALRFAYLALSPHQAMERAAARTDQFYPPSHVGRQFEALEPPRDEPGVQVLDGTEHVDRLVAQALRWLAPAFNNA</sequence>
<evidence type="ECO:0000256" key="4">
    <source>
        <dbReference type="ARBA" id="ARBA00022679"/>
    </source>
</evidence>
<keyword evidence="6 9" id="KW-0418">Kinase</keyword>
<reference evidence="9 10" key="2">
    <citation type="submission" date="2020-06" db="EMBL/GenBank/DDBJ databases">
        <title>Ramlibacter rhizophilus sp. nov., isolated from rhizosphere soil of national flower Mugunghwa from South Korea.</title>
        <authorList>
            <person name="Zheng-Fei Y."/>
            <person name="Huan T."/>
        </authorList>
    </citation>
    <scope>NUCLEOTIDE SEQUENCE [LARGE SCALE GENOMIC DNA]</scope>
    <source>
        <strain evidence="9 10">B156</strain>
    </source>
</reference>
<dbReference type="AlphaFoldDB" id="A0A849KDH0"/>
<gene>
    <name evidence="9" type="ORF">HK415_15350</name>
</gene>
<dbReference type="PANTHER" id="PTHR43442">
    <property type="entry name" value="GLUCONOKINASE-RELATED"/>
    <property type="match status" value="1"/>
</dbReference>
<dbReference type="PANTHER" id="PTHR43442:SF3">
    <property type="entry name" value="GLUCONOKINASE-RELATED"/>
    <property type="match status" value="1"/>
</dbReference>
<dbReference type="Gene3D" id="3.40.50.300">
    <property type="entry name" value="P-loop containing nucleotide triphosphate hydrolases"/>
    <property type="match status" value="1"/>
</dbReference>
<organism evidence="9 10">
    <name type="scientific">Ramlibacter montanisoli</name>
    <dbReference type="NCBI Taxonomy" id="2732512"/>
    <lineage>
        <taxon>Bacteria</taxon>
        <taxon>Pseudomonadati</taxon>
        <taxon>Pseudomonadota</taxon>
        <taxon>Betaproteobacteria</taxon>
        <taxon>Burkholderiales</taxon>
        <taxon>Comamonadaceae</taxon>
        <taxon>Ramlibacter</taxon>
    </lineage>
</organism>
<keyword evidence="7" id="KW-0067">ATP-binding</keyword>
<comment type="caution">
    <text evidence="9">The sequence shown here is derived from an EMBL/GenBank/DDBJ whole genome shotgun (WGS) entry which is preliminary data.</text>
</comment>
<dbReference type="CDD" id="cd02021">
    <property type="entry name" value="GntK"/>
    <property type="match status" value="1"/>
</dbReference>
<dbReference type="GO" id="GO:0005975">
    <property type="term" value="P:carbohydrate metabolic process"/>
    <property type="evidence" value="ECO:0007669"/>
    <property type="project" value="InterPro"/>
</dbReference>
<dbReference type="GO" id="GO:0005524">
    <property type="term" value="F:ATP binding"/>
    <property type="evidence" value="ECO:0007669"/>
    <property type="project" value="UniProtKB-KW"/>
</dbReference>
<dbReference type="InterPro" id="IPR027417">
    <property type="entry name" value="P-loop_NTPase"/>
</dbReference>
<evidence type="ECO:0000256" key="8">
    <source>
        <dbReference type="ARBA" id="ARBA00048090"/>
    </source>
</evidence>
<evidence type="ECO:0000256" key="1">
    <source>
        <dbReference type="ARBA" id="ARBA00004761"/>
    </source>
</evidence>
<dbReference type="InterPro" id="IPR006001">
    <property type="entry name" value="Therm_gnt_kin"/>
</dbReference>
<evidence type="ECO:0000256" key="3">
    <source>
        <dbReference type="ARBA" id="ARBA00012054"/>
    </source>
</evidence>
<dbReference type="GO" id="GO:0046316">
    <property type="term" value="F:gluconokinase activity"/>
    <property type="evidence" value="ECO:0007669"/>
    <property type="project" value="UniProtKB-EC"/>
</dbReference>
<dbReference type="EMBL" id="JABFCS010000001">
    <property type="protein sequence ID" value="NNU44237.1"/>
    <property type="molecule type" value="Genomic_DNA"/>
</dbReference>
<comment type="similarity">
    <text evidence="2">Belongs to the gluconokinase GntK/GntV family.</text>
</comment>
<comment type="catalytic activity">
    <reaction evidence="8">
        <text>D-gluconate + ATP = 6-phospho-D-gluconate + ADP + H(+)</text>
        <dbReference type="Rhea" id="RHEA:19433"/>
        <dbReference type="ChEBI" id="CHEBI:15378"/>
        <dbReference type="ChEBI" id="CHEBI:18391"/>
        <dbReference type="ChEBI" id="CHEBI:30616"/>
        <dbReference type="ChEBI" id="CHEBI:58759"/>
        <dbReference type="ChEBI" id="CHEBI:456216"/>
        <dbReference type="EC" id="2.7.1.12"/>
    </reaction>
</comment>
<keyword evidence="5" id="KW-0547">Nucleotide-binding</keyword>
<dbReference type="Proteomes" id="UP000552954">
    <property type="component" value="Unassembled WGS sequence"/>
</dbReference>
<keyword evidence="4" id="KW-0808">Transferase</keyword>
<proteinExistence type="inferred from homology"/>
<evidence type="ECO:0000256" key="5">
    <source>
        <dbReference type="ARBA" id="ARBA00022741"/>
    </source>
</evidence>
<evidence type="ECO:0000313" key="9">
    <source>
        <dbReference type="EMBL" id="NNU44237.1"/>
    </source>
</evidence>
<comment type="pathway">
    <text evidence="1">Carbohydrate acid metabolism.</text>
</comment>
<protein>
    <recommendedName>
        <fullName evidence="3">gluconokinase</fullName>
        <ecNumber evidence="3">2.7.1.12</ecNumber>
    </recommendedName>
</protein>
<reference evidence="9 10" key="1">
    <citation type="submission" date="2020-05" db="EMBL/GenBank/DDBJ databases">
        <authorList>
            <person name="Khan S.A."/>
            <person name="Jeon C.O."/>
            <person name="Chun B.H."/>
        </authorList>
    </citation>
    <scope>NUCLEOTIDE SEQUENCE [LARGE SCALE GENOMIC DNA]</scope>
    <source>
        <strain evidence="9 10">B156</strain>
    </source>
</reference>
<evidence type="ECO:0000256" key="2">
    <source>
        <dbReference type="ARBA" id="ARBA00008420"/>
    </source>
</evidence>
<dbReference type="EC" id="2.7.1.12" evidence="3"/>
<name>A0A849KDH0_9BURK</name>
<dbReference type="GO" id="GO:0005737">
    <property type="term" value="C:cytoplasm"/>
    <property type="evidence" value="ECO:0007669"/>
    <property type="project" value="TreeGrafter"/>
</dbReference>
<evidence type="ECO:0000256" key="6">
    <source>
        <dbReference type="ARBA" id="ARBA00022777"/>
    </source>
</evidence>
<evidence type="ECO:0000256" key="7">
    <source>
        <dbReference type="ARBA" id="ARBA00022840"/>
    </source>
</evidence>